<dbReference type="Pfam" id="PF12874">
    <property type="entry name" value="zf-met"/>
    <property type="match status" value="1"/>
</dbReference>
<dbReference type="EMBL" id="JAWJWE010000002">
    <property type="protein sequence ID" value="KAK6642769.1"/>
    <property type="molecule type" value="Genomic_DNA"/>
</dbReference>
<dbReference type="SMART" id="SM00451">
    <property type="entry name" value="ZnF_U1"/>
    <property type="match status" value="1"/>
</dbReference>
<gene>
    <name evidence="4" type="ORF">RUM43_004271</name>
</gene>
<dbReference type="GO" id="GO:0008270">
    <property type="term" value="F:zinc ion binding"/>
    <property type="evidence" value="ECO:0007669"/>
    <property type="project" value="InterPro"/>
</dbReference>
<feature type="region of interest" description="Disordered" evidence="2">
    <location>
        <begin position="513"/>
        <end position="550"/>
    </location>
</feature>
<feature type="domain" description="U1-type" evidence="3">
    <location>
        <begin position="1170"/>
        <end position="1204"/>
    </location>
</feature>
<feature type="region of interest" description="Disordered" evidence="2">
    <location>
        <begin position="264"/>
        <end position="328"/>
    </location>
</feature>
<reference evidence="4 5" key="1">
    <citation type="submission" date="2023-10" db="EMBL/GenBank/DDBJ databases">
        <title>Genomes of two closely related lineages of the louse Polyplax serrata with different host specificities.</title>
        <authorList>
            <person name="Martinu J."/>
            <person name="Tarabai H."/>
            <person name="Stefka J."/>
            <person name="Hypsa V."/>
        </authorList>
    </citation>
    <scope>NUCLEOTIDE SEQUENCE [LARGE SCALE GENOMIC DNA]</scope>
    <source>
        <strain evidence="4">HR10_N</strain>
    </source>
</reference>
<dbReference type="Proteomes" id="UP001372834">
    <property type="component" value="Unassembled WGS sequence"/>
</dbReference>
<feature type="region of interest" description="Disordered" evidence="2">
    <location>
        <begin position="1037"/>
        <end position="1059"/>
    </location>
</feature>
<feature type="compositionally biased region" description="Basic and acidic residues" evidence="2">
    <location>
        <begin position="310"/>
        <end position="320"/>
    </location>
</feature>
<evidence type="ECO:0000313" key="4">
    <source>
        <dbReference type="EMBL" id="KAK6642769.1"/>
    </source>
</evidence>
<feature type="compositionally biased region" description="Polar residues" evidence="2">
    <location>
        <begin position="530"/>
        <end position="540"/>
    </location>
</feature>
<feature type="region of interest" description="Disordered" evidence="2">
    <location>
        <begin position="649"/>
        <end position="698"/>
    </location>
</feature>
<sequence>MEDIKLLVQEEGRSARNLVTFNVPVIETQFDGSANKLLRKPPTSPRSQLDLKRDDPMRYCKRSRESSQSGSRVRSASTGRDKKSELHARYWAFLFGNLQRAVDEIYQTCESDESVTECKEVMMVLDNYCREFKNLINWFKIKWDYETTPPPQRPHSLAWEIRKSSPGKIRQKFTDSTSKDILKSHLFLVSSLHTPYSNDKSITEEKTEELCVGENDQTIPNLDQSNIKKFVTDELAKINSQEKNNPEGHNESNNRNGIVHPTLHILPENKNGECGDKQKEDMKADESCGENDPQTCSANVPTTDESCQTDPEKDVDENGPKYRSSGQQTCPILTGFNIADLEKMERGTTEKEAAKKFSTSSIAPSDSNIVPKPNKDTPNDGKTVVKSVSNTLSGNKTLLPVNPTNAIAGRMIVRSSYSHAATNPSKSINIQPNIKPGSVVRLPNSSNTSLNRQITTTVQKPTWGSRAILGKSVTVPSNSPAMARLTRSKTVAEVHRVKREPLISLRPVRPATSLRKDLKDSKQSVRNDTKSGTSKNLNFKNTNSTNPVSSSVLYEETSGSVEVLTSQTNGNEEDDGWVKVRSKSRFSAATKTGDLETTLSQSATNLKLKGENKGCIRMTHKTRFHQPSSAISLPTLAFSASDSKENIAIKKPAKTKLETKSKPKENGKSIKKQEKNKTEDVASNKRKSNGDKPRKSCGRLLNEKQLNGTTGKDRQSRIEKVENEKNLALSQGGLKDTEKTIAIDQESIDEDENNFDEEIKRNKETEEMLQKEINELEATDIEVSGHWHWLEPSICTVTNPYRFQLETGDEETDGETTTGTEEDPDQDKKSNSSIMGDNEKDSGMPKKSPHYHDILGGMSWADHMDTLDELEKLVVQDCSNKGMTRDEQLDTLERLEEFVARHPGRALELHQKLSSPSRRRTVLDTVKKFQARQAKASEKREQLKMEKAQRLRELLRKVDEVKAAKDKLIEDRRQRLEMKLKRAAENRNLHLKEIMRKAHDEEEKLKEIAFINELEAQNKRHDFMTQCQEQEGRLQGIHEERQRKQEEKAAKEAAVEERRKAIEAERQEKLEKMQERQRKRGEQADKKKQEKEKERQELAREKARDRSERLEALHAAQLEAQEELQKKIQQKQEDYARRHEENIEQIRQKALELSILKCSDDVAPKLIPYETQKLCTACNVLIGSEVYLLSHLRGKKHQEAVKAQVNGKDLTKEEIESHNIKIIVNAPSDKIDPRIELDKERIKNFKKKCKKIRMRMISKGEEYLAKISDSEKVDSSRKGKIQKCLRDVEKTMSSQGKGQWNDGAITTLERSMGEINRTLGKQDDRDQLMFKSLNGFSILNSILQLDMDVPQNMTPYLPQKCFVTASTTYLAAVTDSLSNCKYVILSNKIIALLDILLKRLTAMMPDHVSSTVIYNSKSSFPVDPVASVVMRVIAKILMTCDGDTSQTETSQTQSDDFLQRLQDIISFQTLILCNWCTYTIDQSLQSFHRQERIPLDNETRCVLTGGKLCRKNSPGEKFSLGMV</sequence>
<feature type="region of interest" description="Disordered" evidence="2">
    <location>
        <begin position="1071"/>
        <end position="1107"/>
    </location>
</feature>
<dbReference type="PANTHER" id="PTHR31434:SF2">
    <property type="entry name" value="S PHASE CYCLIN A-ASSOCIATED PROTEIN IN THE ENDOPLASMIC RETICULUM"/>
    <property type="match status" value="1"/>
</dbReference>
<dbReference type="InterPro" id="IPR032446">
    <property type="entry name" value="SCAPER_N"/>
</dbReference>
<feature type="region of interest" description="Disordered" evidence="2">
    <location>
        <begin position="807"/>
        <end position="850"/>
    </location>
</feature>
<feature type="compositionally biased region" description="Basic and acidic residues" evidence="2">
    <location>
        <begin position="270"/>
        <end position="286"/>
    </location>
</feature>
<feature type="region of interest" description="Disordered" evidence="2">
    <location>
        <begin position="36"/>
        <end position="80"/>
    </location>
</feature>
<name>A0AAN8SBU2_POLSC</name>
<feature type="compositionally biased region" description="Acidic residues" evidence="2">
    <location>
        <begin position="807"/>
        <end position="825"/>
    </location>
</feature>
<accession>A0AAN8SBU2</accession>
<feature type="compositionally biased region" description="Polar residues" evidence="2">
    <location>
        <begin position="357"/>
        <end position="368"/>
    </location>
</feature>
<proteinExistence type="predicted"/>
<feature type="compositionally biased region" description="Low complexity" evidence="2">
    <location>
        <begin position="66"/>
        <end position="77"/>
    </location>
</feature>
<feature type="compositionally biased region" description="Basic and acidic residues" evidence="2">
    <location>
        <begin position="49"/>
        <end position="65"/>
    </location>
</feature>
<evidence type="ECO:0000256" key="2">
    <source>
        <dbReference type="SAM" id="MobiDB-lite"/>
    </source>
</evidence>
<comment type="caution">
    <text evidence="4">The sequence shown here is derived from an EMBL/GenBank/DDBJ whole genome shotgun (WGS) entry which is preliminary data.</text>
</comment>
<feature type="compositionally biased region" description="Low complexity" evidence="2">
    <location>
        <begin position="541"/>
        <end position="550"/>
    </location>
</feature>
<feature type="compositionally biased region" description="Polar residues" evidence="2">
    <location>
        <begin position="292"/>
        <end position="309"/>
    </location>
</feature>
<dbReference type="GO" id="GO:0003676">
    <property type="term" value="F:nucleic acid binding"/>
    <property type="evidence" value="ECO:0007669"/>
    <property type="project" value="InterPro"/>
</dbReference>
<dbReference type="Gene3D" id="3.30.160.60">
    <property type="entry name" value="Classic Zinc Finger"/>
    <property type="match status" value="1"/>
</dbReference>
<dbReference type="InterPro" id="IPR013087">
    <property type="entry name" value="Znf_C2H2_type"/>
</dbReference>
<feature type="coiled-coil region" evidence="1">
    <location>
        <begin position="926"/>
        <end position="1001"/>
    </location>
</feature>
<protein>
    <recommendedName>
        <fullName evidence="3">U1-type domain-containing protein</fullName>
    </recommendedName>
</protein>
<organism evidence="4 5">
    <name type="scientific">Polyplax serrata</name>
    <name type="common">Common mouse louse</name>
    <dbReference type="NCBI Taxonomy" id="468196"/>
    <lineage>
        <taxon>Eukaryota</taxon>
        <taxon>Metazoa</taxon>
        <taxon>Ecdysozoa</taxon>
        <taxon>Arthropoda</taxon>
        <taxon>Hexapoda</taxon>
        <taxon>Insecta</taxon>
        <taxon>Pterygota</taxon>
        <taxon>Neoptera</taxon>
        <taxon>Paraneoptera</taxon>
        <taxon>Psocodea</taxon>
        <taxon>Troctomorpha</taxon>
        <taxon>Phthiraptera</taxon>
        <taxon>Anoplura</taxon>
        <taxon>Polyplacidae</taxon>
        <taxon>Polyplax</taxon>
    </lineage>
</organism>
<dbReference type="PANTHER" id="PTHR31434">
    <property type="entry name" value="S PHASE CYCLIN A-ASSOCIATED PROTEIN IN THE ENDOPLASMIC RETICULUM"/>
    <property type="match status" value="1"/>
</dbReference>
<feature type="coiled-coil region" evidence="1">
    <location>
        <begin position="748"/>
        <end position="782"/>
    </location>
</feature>
<keyword evidence="1" id="KW-0175">Coiled coil</keyword>
<feature type="compositionally biased region" description="Basic and acidic residues" evidence="2">
    <location>
        <begin position="514"/>
        <end position="529"/>
    </location>
</feature>
<evidence type="ECO:0000259" key="3">
    <source>
        <dbReference type="SMART" id="SM00451"/>
    </source>
</evidence>
<feature type="region of interest" description="Disordered" evidence="2">
    <location>
        <begin position="350"/>
        <end position="381"/>
    </location>
</feature>
<dbReference type="InterPro" id="IPR036236">
    <property type="entry name" value="Znf_C2H2_sf"/>
</dbReference>
<feature type="compositionally biased region" description="Basic and acidic residues" evidence="2">
    <location>
        <begin position="655"/>
        <end position="694"/>
    </location>
</feature>
<dbReference type="SUPFAM" id="SSF57667">
    <property type="entry name" value="beta-beta-alpha zinc fingers"/>
    <property type="match status" value="1"/>
</dbReference>
<evidence type="ECO:0000313" key="5">
    <source>
        <dbReference type="Proteomes" id="UP001372834"/>
    </source>
</evidence>
<evidence type="ECO:0000256" key="1">
    <source>
        <dbReference type="SAM" id="Coils"/>
    </source>
</evidence>
<dbReference type="InterPro" id="IPR003604">
    <property type="entry name" value="Matrin/U1-like-C_Znf_C2H2"/>
</dbReference>
<dbReference type="Pfam" id="PF16501">
    <property type="entry name" value="SCAPER_N"/>
    <property type="match status" value="1"/>
</dbReference>